<dbReference type="Proteomes" id="UP001060414">
    <property type="component" value="Chromosome"/>
</dbReference>
<protein>
    <submittedName>
        <fullName evidence="1">Uncharacterized protein</fullName>
    </submittedName>
</protein>
<evidence type="ECO:0000313" key="1">
    <source>
        <dbReference type="EMBL" id="UWZ79043.1"/>
    </source>
</evidence>
<name>A0ABY5ZKB7_9BACT</name>
<sequence length="64" mass="7505">MHAEERINVCQAVMHGNTRTVMNIKNSRKGRVLRFDDQGFEVEVGAARERWTFDEVRVETKLEN</sequence>
<evidence type="ECO:0000313" key="2">
    <source>
        <dbReference type="Proteomes" id="UP001060414"/>
    </source>
</evidence>
<dbReference type="RefSeq" id="WP_260747398.1">
    <property type="nucleotide sequence ID" value="NZ_CP092109.1"/>
</dbReference>
<keyword evidence="2" id="KW-1185">Reference proteome</keyword>
<gene>
    <name evidence="1" type="ORF">L9S41_15360</name>
</gene>
<accession>A0ABY5ZKB7</accession>
<organism evidence="1 2">
    <name type="scientific">Geoalkalibacter halelectricus</name>
    <dbReference type="NCBI Taxonomy" id="2847045"/>
    <lineage>
        <taxon>Bacteria</taxon>
        <taxon>Pseudomonadati</taxon>
        <taxon>Thermodesulfobacteriota</taxon>
        <taxon>Desulfuromonadia</taxon>
        <taxon>Desulfuromonadales</taxon>
        <taxon>Geoalkalibacteraceae</taxon>
        <taxon>Geoalkalibacter</taxon>
    </lineage>
</organism>
<reference evidence="1" key="1">
    <citation type="journal article" date="2022" name="Environ. Microbiol.">
        <title>Geoalkalibacter halelectricus SAP #1 sp. nov. possessing extracellular electron transfer and mineral#reducing capabilities from a haloalkaline environment.</title>
        <authorList>
            <person name="Yadav S."/>
            <person name="Singh R."/>
            <person name="Sundharam S.S."/>
            <person name="Chaudhary S."/>
            <person name="Krishnamurthi S."/>
            <person name="Patil S.A."/>
        </authorList>
    </citation>
    <scope>NUCLEOTIDE SEQUENCE</scope>
    <source>
        <strain evidence="1">SAP-1</strain>
    </source>
</reference>
<proteinExistence type="predicted"/>
<dbReference type="EMBL" id="CP092109">
    <property type="protein sequence ID" value="UWZ79043.1"/>
    <property type="molecule type" value="Genomic_DNA"/>
</dbReference>